<comment type="catalytic activity">
    <reaction evidence="28">
        <text>NAD(+) + (ADP-D-ribosyl)n-acceptor = nicotinamide + (ADP-D-ribosyl)n+1-acceptor + H(+).</text>
        <dbReference type="EC" id="2.4.2.30"/>
    </reaction>
</comment>
<dbReference type="CDD" id="cd17747">
    <property type="entry name" value="BRCT_PARP1"/>
    <property type="match status" value="1"/>
</dbReference>
<dbReference type="InterPro" id="IPR036420">
    <property type="entry name" value="BRCT_dom_sf"/>
</dbReference>
<dbReference type="Gene3D" id="3.90.228.10">
    <property type="match status" value="1"/>
</dbReference>
<dbReference type="SMART" id="SM01335">
    <property type="entry name" value="PADR1"/>
    <property type="match status" value="1"/>
</dbReference>
<keyword evidence="8" id="KW-0399">Innate immunity</keyword>
<evidence type="ECO:0000313" key="40">
    <source>
        <dbReference type="Ensembl" id="ENSCCRP00000041512.2"/>
    </source>
</evidence>
<protein>
    <recommendedName>
        <fullName evidence="32">Poly [ADP-ribose] polymerase</fullName>
        <shortName evidence="32">PARP</shortName>
        <ecNumber evidence="32">2.4.2.-</ecNumber>
    </recommendedName>
</protein>
<dbReference type="PROSITE" id="PS50064">
    <property type="entry name" value="ZF_PARP_2"/>
    <property type="match status" value="4"/>
</dbReference>
<keyword evidence="9 32" id="KW-0328">Glycosyltransferase</keyword>
<reference evidence="40" key="2">
    <citation type="submission" date="2025-09" db="UniProtKB">
        <authorList>
            <consortium name="Ensembl"/>
        </authorList>
    </citation>
    <scope>IDENTIFICATION</scope>
</reference>
<sequence length="1222" mass="136383">MADSQDDKLYKAEYAKSCRISCKKCKENIAKDSLRMAIMVQSPMFDGKVPHWHHFSCFWLRAAVQSPSDISGFTDLRWGDQEKVKKAIESGGATGGKGEQKGAAKGEKTLNDFAVEYAKSNRSTCKGCDQKIEKDHIRVSKKTLDPEKPQLGLIDRWYHTGCFVSRREELLFKPEYSATQLKGFAALRDEDKEELKKRLPAVKNEGMADSQDDKLYKAEYAKSGRASCKKCKENIAKDSLRMAIMVQSPMFDGKVPHWHHFSCFWLRAAVQSPSDISGFTDLRWGDQEKVKKAIESGGATGGKGEQKGAAKGEKTLNDFAVEYAKSNRSTCKGCDQKIEKDHIRVSKKTVDPEKPQLGLIDRWYHTGCFVSRREELLFKPEYSATQLKGFAALRDEDKEELKKRLPAVKNEGKRKIDDVDGGVSKKQKKEDEKLELKMKEQSQLIWGIKDKLKKFCSINDMKELLIANNQEVPSGESNIIDRLSDCMAFGSLKSCETCKGQLVLKSDAYYCTGDISAWTKCVFKTQTPDRKDWVTPKEFSEIPFLKKFKFQRQDRVFPKDAPPAAPTPSSAAATVTSAAPSVSTAASNNLAEVPADKPLTGLKLLSVGKLSKNKDELKNAVEELGGKITGSANKAALCLSSKKEIEKMSKKMEEVRDAGVRVVAEDFLSDIKESGKALQELISLHAISPWGAEVKVESQAAAPASKSTGAHSSKSTGRVKEEEGGSKSKKMKLTVKGGAAVDPDSGLENCAHVLDQNGKIYSATLGLVDIVRGTNSYYKLQLLEDDVKKQYWVFRSWGRVGTTIGGNKLDKFYDKNSAMDNFCSVYEEKTGNAWASSNFTKYPNKFYPLEIDYGQDEEAVKKLTASAGAKSKLDKPIQDLMRMIFDVESMKKAMVEFEIDLQKMPLGKLSKRQIQSAYSLLSEVQQAVADSAAEAQILDLSNRFYTLIPHDFGMKKPPLLNNMDYIQQKVQMLDNLLDIEVAYSLLRGGVEDNEKDPIDINYEKLKTKIEVVDKSSSEAQLIQQYVKNTHAATHNTYTLDVEEIFKIDREGESQRFRPFKELHNRQLLWHGSRTTNYAGILSQGLRIAPPEAPVTGYMFGKGVYFADMVSKSANYCHTSQADPVGLLLLGEVALGNMHELKKASHITKLPKGKHSVKGLGRTAPDPRAAVSLNGVDVPLGKCINTNIEDSSLLYNEYIVYDIAQVNLKYLLKIRFNYQTSLW</sequence>
<accession>A0A8C1C3E2</accession>
<dbReference type="GO" id="GO:0006302">
    <property type="term" value="P:double-strand break repair"/>
    <property type="evidence" value="ECO:0007669"/>
    <property type="project" value="TreeGrafter"/>
</dbReference>
<dbReference type="CDD" id="cd01437">
    <property type="entry name" value="parp_like"/>
    <property type="match status" value="1"/>
</dbReference>
<comment type="catalytic activity">
    <reaction evidence="26">
        <text>L-aspartyl-[protein] + NAD(+) = 4-O-(ADP-D-ribosyl)-L-aspartyl-[protein] + nicotinamide</text>
        <dbReference type="Rhea" id="RHEA:54424"/>
        <dbReference type="Rhea" id="RHEA-COMP:9867"/>
        <dbReference type="Rhea" id="RHEA-COMP:13832"/>
        <dbReference type="ChEBI" id="CHEBI:17154"/>
        <dbReference type="ChEBI" id="CHEBI:29961"/>
        <dbReference type="ChEBI" id="CHEBI:57540"/>
        <dbReference type="ChEBI" id="CHEBI:138102"/>
    </reaction>
    <physiologicalReaction direction="left-to-right" evidence="26">
        <dbReference type="Rhea" id="RHEA:54425"/>
    </physiologicalReaction>
</comment>
<dbReference type="SUPFAM" id="SSF142921">
    <property type="entry name" value="WGR domain-like"/>
    <property type="match status" value="1"/>
</dbReference>
<keyword evidence="16" id="KW-0863">Zinc-finger</keyword>
<keyword evidence="33" id="KW-0175">Coiled coil</keyword>
<keyword evidence="12" id="KW-0479">Metal-binding</keyword>
<dbReference type="InterPro" id="IPR050800">
    <property type="entry name" value="ARTD/PARP"/>
</dbReference>
<feature type="coiled-coil region" evidence="33">
    <location>
        <begin position="607"/>
        <end position="658"/>
    </location>
</feature>
<evidence type="ECO:0000256" key="15">
    <source>
        <dbReference type="ARBA" id="ARBA00022765"/>
    </source>
</evidence>
<keyword evidence="17" id="KW-0862">Zinc</keyword>
<dbReference type="OMA" id="SECKICK"/>
<dbReference type="GO" id="GO:0005694">
    <property type="term" value="C:chromosome"/>
    <property type="evidence" value="ECO:0007669"/>
    <property type="project" value="UniProtKB-SubCell"/>
</dbReference>
<dbReference type="FunFam" id="1.20.142.10:FF:000001">
    <property type="entry name" value="Poly [ADP-ribose] polymerase"/>
    <property type="match status" value="1"/>
</dbReference>
<dbReference type="EC" id="2.4.2.-" evidence="32"/>
<dbReference type="FunFam" id="3.40.50.10190:FF:000030">
    <property type="entry name" value="Poly [ADP-ribose] polymerase"/>
    <property type="match status" value="1"/>
</dbReference>
<dbReference type="Ensembl" id="ENSCCRT00000045000.2">
    <property type="protein sequence ID" value="ENSCCRP00000041512.2"/>
    <property type="gene ID" value="ENSCCRG00000019075.2"/>
</dbReference>
<dbReference type="Gene3D" id="3.40.50.10190">
    <property type="entry name" value="BRCT domain"/>
    <property type="match status" value="1"/>
</dbReference>
<dbReference type="Gene3D" id="3.30.1740.10">
    <property type="entry name" value="Zinc finger, PARP-type"/>
    <property type="match status" value="4"/>
</dbReference>
<keyword evidence="5" id="KW-0963">Cytoplasm</keyword>
<keyword evidence="20 32" id="KW-0520">NAD</keyword>
<feature type="domain" description="PARP catalytic" evidence="37">
    <location>
        <begin position="996"/>
        <end position="1222"/>
    </location>
</feature>
<dbReference type="GO" id="GO:0003677">
    <property type="term" value="F:DNA binding"/>
    <property type="evidence" value="ECO:0007669"/>
    <property type="project" value="UniProtKB-KW"/>
</dbReference>
<evidence type="ECO:0000256" key="31">
    <source>
        <dbReference type="ARBA" id="ARBA00048575"/>
    </source>
</evidence>
<dbReference type="AlphaFoldDB" id="A0A8C1C3E2"/>
<keyword evidence="18" id="KW-0391">Immunity</keyword>
<keyword evidence="24" id="KW-0539">Nucleus</keyword>
<dbReference type="InterPro" id="IPR036616">
    <property type="entry name" value="Poly(ADP-ribose)pol_reg_dom_sf"/>
</dbReference>
<feature type="region of interest" description="Disordered" evidence="34">
    <location>
        <begin position="557"/>
        <end position="576"/>
    </location>
</feature>
<evidence type="ECO:0000256" key="2">
    <source>
        <dbReference type="ARBA" id="ARBA00004514"/>
    </source>
</evidence>
<evidence type="ECO:0000259" key="37">
    <source>
        <dbReference type="PROSITE" id="PS51059"/>
    </source>
</evidence>
<keyword evidence="6" id="KW-1017">Isopeptide bond</keyword>
<evidence type="ECO:0000256" key="20">
    <source>
        <dbReference type="ARBA" id="ARBA00023027"/>
    </source>
</evidence>
<evidence type="ECO:0000256" key="17">
    <source>
        <dbReference type="ARBA" id="ARBA00022833"/>
    </source>
</evidence>
<dbReference type="SMART" id="SM00292">
    <property type="entry name" value="BRCT"/>
    <property type="match status" value="1"/>
</dbReference>
<feature type="domain" description="PARP-type" evidence="35">
    <location>
        <begin position="216"/>
        <end position="298"/>
    </location>
</feature>
<keyword evidence="19" id="KW-0805">Transcription regulation</keyword>
<dbReference type="Pfam" id="PF00644">
    <property type="entry name" value="PARP"/>
    <property type="match status" value="1"/>
</dbReference>
<dbReference type="GO" id="GO:0003950">
    <property type="term" value="F:NAD+ poly-ADP-ribosyltransferase activity"/>
    <property type="evidence" value="ECO:0007669"/>
    <property type="project" value="UniProtKB-UniRule"/>
</dbReference>
<evidence type="ECO:0000256" key="33">
    <source>
        <dbReference type="SAM" id="Coils"/>
    </source>
</evidence>
<evidence type="ECO:0000259" key="36">
    <source>
        <dbReference type="PROSITE" id="PS50172"/>
    </source>
</evidence>
<dbReference type="CDD" id="cd08001">
    <property type="entry name" value="WGR_PARP1_like"/>
    <property type="match status" value="1"/>
</dbReference>
<dbReference type="InterPro" id="IPR038650">
    <property type="entry name" value="PADR1_C_dom_sf"/>
</dbReference>
<evidence type="ECO:0000256" key="28">
    <source>
        <dbReference type="ARBA" id="ARBA00033987"/>
    </source>
</evidence>
<dbReference type="GO" id="GO:1990404">
    <property type="term" value="F:NAD+-protein mono-ADP-ribosyltransferase activity"/>
    <property type="evidence" value="ECO:0007669"/>
    <property type="project" value="TreeGrafter"/>
</dbReference>
<dbReference type="PROSITE" id="PS50172">
    <property type="entry name" value="BRCT"/>
    <property type="match status" value="1"/>
</dbReference>
<dbReference type="PROSITE" id="PS51060">
    <property type="entry name" value="PARP_ALPHA_HD"/>
    <property type="match status" value="1"/>
</dbReference>
<dbReference type="SUPFAM" id="SSF47587">
    <property type="entry name" value="Domain of poly(ADP-ribose) polymerase"/>
    <property type="match status" value="1"/>
</dbReference>
<keyword evidence="7" id="KW-0021">Allosteric enzyme</keyword>
<evidence type="ECO:0000256" key="24">
    <source>
        <dbReference type="ARBA" id="ARBA00023242"/>
    </source>
</evidence>
<feature type="compositionally biased region" description="Low complexity" evidence="34">
    <location>
        <begin position="567"/>
        <end position="576"/>
    </location>
</feature>
<dbReference type="SUPFAM" id="SSF56399">
    <property type="entry name" value="ADP-ribosylation"/>
    <property type="match status" value="1"/>
</dbReference>
<evidence type="ECO:0000256" key="3">
    <source>
        <dbReference type="ARBA" id="ARBA00004604"/>
    </source>
</evidence>
<evidence type="ECO:0000259" key="35">
    <source>
        <dbReference type="PROSITE" id="PS50064"/>
    </source>
</evidence>
<feature type="region of interest" description="Disordered" evidence="34">
    <location>
        <begin position="698"/>
        <end position="734"/>
    </location>
</feature>
<feature type="domain" description="PARP-type" evidence="35">
    <location>
        <begin position="319"/>
        <end position="409"/>
    </location>
</feature>
<comment type="catalytic activity">
    <reaction evidence="30">
        <text>L-tyrosyl-[protein] + NAD(+) = O-(ADP-D-ribosyl)-L-tyrosyl-[protein] + nicotinamide + H(+)</text>
        <dbReference type="Rhea" id="RHEA:58236"/>
        <dbReference type="Rhea" id="RHEA-COMP:10136"/>
        <dbReference type="Rhea" id="RHEA-COMP:15092"/>
        <dbReference type="ChEBI" id="CHEBI:15378"/>
        <dbReference type="ChEBI" id="CHEBI:17154"/>
        <dbReference type="ChEBI" id="CHEBI:46858"/>
        <dbReference type="ChEBI" id="CHEBI:57540"/>
        <dbReference type="ChEBI" id="CHEBI:142557"/>
    </reaction>
    <physiologicalReaction direction="left-to-right" evidence="30">
        <dbReference type="Rhea" id="RHEA:58237"/>
    </physiologicalReaction>
</comment>
<dbReference type="PROSITE" id="PS52007">
    <property type="entry name" value="PADR1"/>
    <property type="match status" value="1"/>
</dbReference>
<dbReference type="InterPro" id="IPR001357">
    <property type="entry name" value="BRCT_dom"/>
</dbReference>
<evidence type="ECO:0000256" key="26">
    <source>
        <dbReference type="ARBA" id="ARBA00024164"/>
    </source>
</evidence>
<dbReference type="Gene3D" id="2.20.25.630">
    <property type="match status" value="1"/>
</dbReference>
<dbReference type="Pfam" id="PF00533">
    <property type="entry name" value="BRCT"/>
    <property type="match status" value="1"/>
</dbReference>
<feature type="domain" description="WGR" evidence="39">
    <location>
        <begin position="750"/>
        <end position="846"/>
    </location>
</feature>
<evidence type="ECO:0000256" key="27">
    <source>
        <dbReference type="ARBA" id="ARBA00024347"/>
    </source>
</evidence>
<reference evidence="40" key="1">
    <citation type="submission" date="2025-08" db="UniProtKB">
        <authorList>
            <consortium name="Ensembl"/>
        </authorList>
    </citation>
    <scope>IDENTIFICATION</scope>
</reference>
<dbReference type="GO" id="GO:0045087">
    <property type="term" value="P:innate immune response"/>
    <property type="evidence" value="ECO:0007669"/>
    <property type="project" value="UniProtKB-KW"/>
</dbReference>
<evidence type="ECO:0000256" key="5">
    <source>
        <dbReference type="ARBA" id="ARBA00022490"/>
    </source>
</evidence>
<dbReference type="GeneTree" id="ENSGT00940000156058"/>
<evidence type="ECO:0000256" key="13">
    <source>
        <dbReference type="ARBA" id="ARBA00022737"/>
    </source>
</evidence>
<dbReference type="Pfam" id="PF08063">
    <property type="entry name" value="Zn_ribbon_PADR1"/>
    <property type="match status" value="1"/>
</dbReference>
<evidence type="ECO:0000256" key="11">
    <source>
        <dbReference type="ARBA" id="ARBA00022695"/>
    </source>
</evidence>
<keyword evidence="4" id="KW-0158">Chromosome</keyword>
<feature type="domain" description="BRCT" evidence="36">
    <location>
        <begin position="594"/>
        <end position="670"/>
    </location>
</feature>
<dbReference type="PROSITE" id="PS00347">
    <property type="entry name" value="ZF_PARP_1"/>
    <property type="match status" value="3"/>
</dbReference>
<dbReference type="InterPro" id="IPR008893">
    <property type="entry name" value="WGR_domain"/>
</dbReference>
<evidence type="ECO:0000256" key="12">
    <source>
        <dbReference type="ARBA" id="ARBA00022723"/>
    </source>
</evidence>
<dbReference type="InterPro" id="IPR012982">
    <property type="entry name" value="PARP1-like_PADR1_Zn_ribbon"/>
</dbReference>
<dbReference type="InterPro" id="IPR036957">
    <property type="entry name" value="Znf_PARP_sf"/>
</dbReference>
<feature type="domain" description="PARP-type" evidence="35">
    <location>
        <begin position="10"/>
        <end position="92"/>
    </location>
</feature>
<evidence type="ECO:0000256" key="14">
    <source>
        <dbReference type="ARBA" id="ARBA00022763"/>
    </source>
</evidence>
<dbReference type="InterPro" id="IPR001510">
    <property type="entry name" value="Znf_PARP"/>
</dbReference>
<comment type="catalytic activity">
    <reaction evidence="29">
        <text>L-histidyl-[protein] + NAD(+) = N(tele)-(ADP-D-ribosyl)-L-histidyl-[protein] + nicotinamide + H(+)</text>
        <dbReference type="Rhea" id="RHEA:72071"/>
        <dbReference type="Rhea" id="RHEA-COMP:9745"/>
        <dbReference type="Rhea" id="RHEA-COMP:18085"/>
        <dbReference type="ChEBI" id="CHEBI:15378"/>
        <dbReference type="ChEBI" id="CHEBI:17154"/>
        <dbReference type="ChEBI" id="CHEBI:29979"/>
        <dbReference type="ChEBI" id="CHEBI:57540"/>
        <dbReference type="ChEBI" id="CHEBI:191398"/>
    </reaction>
    <physiologicalReaction direction="left-to-right" evidence="29">
        <dbReference type="Rhea" id="RHEA:72072"/>
    </physiologicalReaction>
</comment>
<dbReference type="SMART" id="SM00773">
    <property type="entry name" value="WGR"/>
    <property type="match status" value="1"/>
</dbReference>
<evidence type="ECO:0000256" key="29">
    <source>
        <dbReference type="ARBA" id="ARBA00048241"/>
    </source>
</evidence>
<dbReference type="Pfam" id="PF05406">
    <property type="entry name" value="WGR"/>
    <property type="match status" value="1"/>
</dbReference>
<keyword evidence="21" id="KW-0238">DNA-binding</keyword>
<keyword evidence="23" id="KW-0234">DNA repair</keyword>
<evidence type="ECO:0000256" key="18">
    <source>
        <dbReference type="ARBA" id="ARBA00022859"/>
    </source>
</evidence>
<dbReference type="GO" id="GO:0008270">
    <property type="term" value="F:zinc ion binding"/>
    <property type="evidence" value="ECO:0007669"/>
    <property type="project" value="UniProtKB-KW"/>
</dbReference>
<dbReference type="InterPro" id="IPR004102">
    <property type="entry name" value="Poly(ADP-ribose)pol_reg_dom"/>
</dbReference>
<dbReference type="FunFam" id="3.30.1740.10:FF:000002">
    <property type="entry name" value="Poly [ADP-ribose] polymerase"/>
    <property type="match status" value="1"/>
</dbReference>
<dbReference type="Pfam" id="PF00645">
    <property type="entry name" value="zf-PARP"/>
    <property type="match status" value="4"/>
</dbReference>
<evidence type="ECO:0000259" key="39">
    <source>
        <dbReference type="PROSITE" id="PS51977"/>
    </source>
</evidence>
<dbReference type="FunFam" id="3.30.1740.10:FF:000003">
    <property type="entry name" value="Poly [ADP-ribose] polymerase"/>
    <property type="match status" value="2"/>
</dbReference>
<dbReference type="PANTHER" id="PTHR10459">
    <property type="entry name" value="DNA LIGASE"/>
    <property type="match status" value="1"/>
</dbReference>
<evidence type="ECO:0000256" key="30">
    <source>
        <dbReference type="ARBA" id="ARBA00048339"/>
    </source>
</evidence>
<dbReference type="GO" id="GO:0016779">
    <property type="term" value="F:nucleotidyltransferase activity"/>
    <property type="evidence" value="ECO:0007669"/>
    <property type="project" value="UniProtKB-KW"/>
</dbReference>
<evidence type="ECO:0000256" key="7">
    <source>
        <dbReference type="ARBA" id="ARBA00022533"/>
    </source>
</evidence>
<dbReference type="PROSITE" id="PS51977">
    <property type="entry name" value="WGR"/>
    <property type="match status" value="1"/>
</dbReference>
<keyword evidence="10 32" id="KW-0808">Transferase</keyword>
<dbReference type="InterPro" id="IPR049296">
    <property type="entry name" value="PARP1-like_PADR1_N"/>
</dbReference>
<dbReference type="FunFam" id="3.90.228.10:FF:000002">
    <property type="entry name" value="Poly [ADP-ribose] polymerase"/>
    <property type="match status" value="1"/>
</dbReference>
<dbReference type="SUPFAM" id="SSF52113">
    <property type="entry name" value="BRCT domain"/>
    <property type="match status" value="1"/>
</dbReference>
<keyword evidence="22" id="KW-0804">Transcription</keyword>
<dbReference type="Gene3D" id="1.10.20.130">
    <property type="match status" value="1"/>
</dbReference>
<evidence type="ECO:0000259" key="38">
    <source>
        <dbReference type="PROSITE" id="PS51060"/>
    </source>
</evidence>
<dbReference type="Pfam" id="PF21728">
    <property type="entry name" value="PADR1_N"/>
    <property type="match status" value="1"/>
</dbReference>
<feature type="compositionally biased region" description="Polar residues" evidence="34">
    <location>
        <begin position="705"/>
        <end position="716"/>
    </location>
</feature>
<dbReference type="GO" id="GO:0005829">
    <property type="term" value="C:cytosol"/>
    <property type="evidence" value="ECO:0007669"/>
    <property type="project" value="UniProtKB-SubCell"/>
</dbReference>
<evidence type="ECO:0000313" key="41">
    <source>
        <dbReference type="Proteomes" id="UP001108240"/>
    </source>
</evidence>
<evidence type="ECO:0000256" key="9">
    <source>
        <dbReference type="ARBA" id="ARBA00022676"/>
    </source>
</evidence>
<dbReference type="InterPro" id="IPR012317">
    <property type="entry name" value="Poly(ADP-ribose)pol_cat_dom"/>
</dbReference>
<dbReference type="FunFam" id="1.10.20.130:FF:000001">
    <property type="entry name" value="Poly [ADP-ribose] polymerase"/>
    <property type="match status" value="1"/>
</dbReference>
<evidence type="ECO:0000256" key="1">
    <source>
        <dbReference type="ARBA" id="ARBA00004286"/>
    </source>
</evidence>
<comment type="catalytic activity">
    <reaction evidence="25">
        <text>L-glutamyl-[protein] + NAD(+) = 5-O-(ADP-D-ribosyl)-L-glutamyl-[protein] + nicotinamide</text>
        <dbReference type="Rhea" id="RHEA:58224"/>
        <dbReference type="Rhea" id="RHEA-COMP:10208"/>
        <dbReference type="Rhea" id="RHEA-COMP:15089"/>
        <dbReference type="ChEBI" id="CHEBI:17154"/>
        <dbReference type="ChEBI" id="CHEBI:29973"/>
        <dbReference type="ChEBI" id="CHEBI:57540"/>
        <dbReference type="ChEBI" id="CHEBI:142540"/>
    </reaction>
    <physiologicalReaction direction="left-to-right" evidence="25">
        <dbReference type="Rhea" id="RHEA:58225"/>
    </physiologicalReaction>
</comment>
<evidence type="ECO:0000256" key="19">
    <source>
        <dbReference type="ARBA" id="ARBA00023015"/>
    </source>
</evidence>
<evidence type="ECO:0000256" key="23">
    <source>
        <dbReference type="ARBA" id="ARBA00023204"/>
    </source>
</evidence>
<dbReference type="PROSITE" id="PS51059">
    <property type="entry name" value="PARP_CATALYTIC"/>
    <property type="match status" value="1"/>
</dbReference>
<dbReference type="InterPro" id="IPR036930">
    <property type="entry name" value="WGR_dom_sf"/>
</dbReference>
<dbReference type="Proteomes" id="UP001108240">
    <property type="component" value="Unplaced"/>
</dbReference>
<dbReference type="PANTHER" id="PTHR10459:SF112">
    <property type="entry name" value="POLY [ADP-RIBOSE] POLYMERASE 1"/>
    <property type="match status" value="1"/>
</dbReference>
<evidence type="ECO:0000256" key="16">
    <source>
        <dbReference type="ARBA" id="ARBA00022771"/>
    </source>
</evidence>
<comment type="similarity">
    <text evidence="27">Belongs to the ARTD/PARP family.</text>
</comment>
<dbReference type="GO" id="GO:0005730">
    <property type="term" value="C:nucleolus"/>
    <property type="evidence" value="ECO:0007669"/>
    <property type="project" value="UniProtKB-SubCell"/>
</dbReference>
<evidence type="ECO:0000256" key="22">
    <source>
        <dbReference type="ARBA" id="ARBA00023163"/>
    </source>
</evidence>
<feature type="domain" description="PARP-type" evidence="35">
    <location>
        <begin position="113"/>
        <end position="203"/>
    </location>
</feature>
<keyword evidence="14" id="KW-0227">DNA damage</keyword>
<dbReference type="FunFam" id="2.20.25.630:FF:000001">
    <property type="entry name" value="Poly [ADP-ribose] polymerase"/>
    <property type="match status" value="1"/>
</dbReference>
<evidence type="ECO:0000256" key="34">
    <source>
        <dbReference type="SAM" id="MobiDB-lite"/>
    </source>
</evidence>
<dbReference type="Gene3D" id="1.20.142.10">
    <property type="entry name" value="Poly(ADP-ribose) polymerase, regulatory domain"/>
    <property type="match status" value="1"/>
</dbReference>
<evidence type="ECO:0000256" key="4">
    <source>
        <dbReference type="ARBA" id="ARBA00022454"/>
    </source>
</evidence>
<evidence type="ECO:0000256" key="10">
    <source>
        <dbReference type="ARBA" id="ARBA00022679"/>
    </source>
</evidence>
<dbReference type="GO" id="GO:0070212">
    <property type="term" value="P:protein poly-ADP-ribosylation"/>
    <property type="evidence" value="ECO:0007669"/>
    <property type="project" value="TreeGrafter"/>
</dbReference>
<name>A0A8C1C3E2_CYPCA</name>
<keyword evidence="41" id="KW-1185">Reference proteome</keyword>
<organism evidence="40 41">
    <name type="scientific">Cyprinus carpio carpio</name>
    <dbReference type="NCBI Taxonomy" id="630221"/>
    <lineage>
        <taxon>Eukaryota</taxon>
        <taxon>Metazoa</taxon>
        <taxon>Chordata</taxon>
        <taxon>Craniata</taxon>
        <taxon>Vertebrata</taxon>
        <taxon>Euteleostomi</taxon>
        <taxon>Actinopterygii</taxon>
        <taxon>Neopterygii</taxon>
        <taxon>Teleostei</taxon>
        <taxon>Ostariophysi</taxon>
        <taxon>Cypriniformes</taxon>
        <taxon>Cyprinidae</taxon>
        <taxon>Cyprininae</taxon>
        <taxon>Cyprinus</taxon>
    </lineage>
</organism>
<keyword evidence="13" id="KW-0677">Repeat</keyword>
<comment type="subcellular location">
    <subcellularLocation>
        <location evidence="1">Chromosome</location>
    </subcellularLocation>
    <subcellularLocation>
        <location evidence="2">Cytoplasm</location>
        <location evidence="2">Cytosol</location>
    </subcellularLocation>
    <subcellularLocation>
        <location evidence="3">Nucleus</location>
        <location evidence="3">Nucleolus</location>
    </subcellularLocation>
</comment>
<proteinExistence type="inferred from homology"/>
<dbReference type="SUPFAM" id="SSF57716">
    <property type="entry name" value="Glucocorticoid receptor-like (DNA-binding domain)"/>
    <property type="match status" value="4"/>
</dbReference>
<keyword evidence="15" id="KW-0013">ADP-ribosylation</keyword>
<evidence type="ECO:0000256" key="21">
    <source>
        <dbReference type="ARBA" id="ARBA00023125"/>
    </source>
</evidence>
<dbReference type="SMART" id="SM01336">
    <property type="entry name" value="zf-PARP"/>
    <property type="match status" value="4"/>
</dbReference>
<comment type="catalytic activity">
    <reaction evidence="31">
        <text>L-seryl-[protein] + NAD(+) = O-(ADP-D-ribosyl)-L-seryl-[protein] + nicotinamide + H(+)</text>
        <dbReference type="Rhea" id="RHEA:58232"/>
        <dbReference type="Rhea" id="RHEA-COMP:9863"/>
        <dbReference type="Rhea" id="RHEA-COMP:15091"/>
        <dbReference type="ChEBI" id="CHEBI:15378"/>
        <dbReference type="ChEBI" id="CHEBI:17154"/>
        <dbReference type="ChEBI" id="CHEBI:29999"/>
        <dbReference type="ChEBI" id="CHEBI:57540"/>
        <dbReference type="ChEBI" id="CHEBI:142556"/>
    </reaction>
    <physiologicalReaction direction="left-to-right" evidence="31">
        <dbReference type="Rhea" id="RHEA:58233"/>
    </physiologicalReaction>
</comment>
<evidence type="ECO:0000256" key="8">
    <source>
        <dbReference type="ARBA" id="ARBA00022588"/>
    </source>
</evidence>
<evidence type="ECO:0000256" key="32">
    <source>
        <dbReference type="RuleBase" id="RU362114"/>
    </source>
</evidence>
<feature type="domain" description="PARP alpha-helical" evidence="38">
    <location>
        <begin position="870"/>
        <end position="987"/>
    </location>
</feature>
<keyword evidence="11" id="KW-0548">Nucleotidyltransferase</keyword>
<evidence type="ECO:0000256" key="6">
    <source>
        <dbReference type="ARBA" id="ARBA00022499"/>
    </source>
</evidence>
<dbReference type="Pfam" id="PF02877">
    <property type="entry name" value="PARP_reg"/>
    <property type="match status" value="1"/>
</dbReference>
<evidence type="ECO:0000256" key="25">
    <source>
        <dbReference type="ARBA" id="ARBA00024159"/>
    </source>
</evidence>